<dbReference type="SUPFAM" id="SSF56519">
    <property type="entry name" value="Penicillin binding protein dimerisation domain"/>
    <property type="match status" value="1"/>
</dbReference>
<comment type="caution">
    <text evidence="8">The sequence shown here is derived from an EMBL/GenBank/DDBJ whole genome shotgun (WGS) entry which is preliminary data.</text>
</comment>
<feature type="domain" description="Penicillin-binding protein transpeptidase" evidence="6">
    <location>
        <begin position="262"/>
        <end position="566"/>
    </location>
</feature>
<dbReference type="InterPro" id="IPR012338">
    <property type="entry name" value="Beta-lactam/transpept-like"/>
</dbReference>
<dbReference type="Pfam" id="PF03717">
    <property type="entry name" value="PBP_dimer"/>
    <property type="match status" value="1"/>
</dbReference>
<evidence type="ECO:0000313" key="9">
    <source>
        <dbReference type="Proteomes" id="UP000320244"/>
    </source>
</evidence>
<dbReference type="Proteomes" id="UP000320244">
    <property type="component" value="Unassembled WGS sequence"/>
</dbReference>
<gene>
    <name evidence="8" type="ORF">FGL98_14780</name>
</gene>
<dbReference type="InterPro" id="IPR001460">
    <property type="entry name" value="PCN-bd_Tpept"/>
</dbReference>
<comment type="similarity">
    <text evidence="2">Belongs to the transpeptidase family.</text>
</comment>
<dbReference type="Gene3D" id="3.30.450.330">
    <property type="match status" value="1"/>
</dbReference>
<dbReference type="Gene3D" id="3.90.1310.10">
    <property type="entry name" value="Penicillin-binding protein 2a (Domain 2)"/>
    <property type="match status" value="1"/>
</dbReference>
<evidence type="ECO:0000256" key="1">
    <source>
        <dbReference type="ARBA" id="ARBA00004370"/>
    </source>
</evidence>
<evidence type="ECO:0000256" key="3">
    <source>
        <dbReference type="ARBA" id="ARBA00023136"/>
    </source>
</evidence>
<dbReference type="PANTHER" id="PTHR30627">
    <property type="entry name" value="PEPTIDOGLYCAN D,D-TRANSPEPTIDASE"/>
    <property type="match status" value="1"/>
</dbReference>
<evidence type="ECO:0000256" key="4">
    <source>
        <dbReference type="SAM" id="MobiDB-lite"/>
    </source>
</evidence>
<reference evidence="8 9" key="1">
    <citation type="submission" date="2019-05" db="EMBL/GenBank/DDBJ databases">
        <authorList>
            <person name="Lee S.D."/>
        </authorList>
    </citation>
    <scope>NUCLEOTIDE SEQUENCE [LARGE SCALE GENOMIC DNA]</scope>
    <source>
        <strain evidence="8 9">C5-26</strain>
    </source>
</reference>
<proteinExistence type="inferred from homology"/>
<keyword evidence="5" id="KW-1133">Transmembrane helix</keyword>
<protein>
    <submittedName>
        <fullName evidence="8">Penicillin-binding protein 2</fullName>
    </submittedName>
</protein>
<dbReference type="InterPro" id="IPR050515">
    <property type="entry name" value="Beta-lactam/transpept"/>
</dbReference>
<evidence type="ECO:0000256" key="5">
    <source>
        <dbReference type="SAM" id="Phobius"/>
    </source>
</evidence>
<dbReference type="Pfam" id="PF00905">
    <property type="entry name" value="Transpeptidase"/>
    <property type="match status" value="1"/>
</dbReference>
<name>A0A563DYI4_9MICO</name>
<feature type="region of interest" description="Disordered" evidence="4">
    <location>
        <begin position="577"/>
        <end position="597"/>
    </location>
</feature>
<keyword evidence="5" id="KW-0812">Transmembrane</keyword>
<dbReference type="GO" id="GO:0005886">
    <property type="term" value="C:plasma membrane"/>
    <property type="evidence" value="ECO:0007669"/>
    <property type="project" value="TreeGrafter"/>
</dbReference>
<dbReference type="GO" id="GO:0071555">
    <property type="term" value="P:cell wall organization"/>
    <property type="evidence" value="ECO:0007669"/>
    <property type="project" value="TreeGrafter"/>
</dbReference>
<keyword evidence="3 5" id="KW-0472">Membrane</keyword>
<dbReference type="PANTHER" id="PTHR30627:SF1">
    <property type="entry name" value="PEPTIDOGLYCAN D,D-TRANSPEPTIDASE FTSI"/>
    <property type="match status" value="1"/>
</dbReference>
<comment type="subcellular location">
    <subcellularLocation>
        <location evidence="1">Membrane</location>
    </subcellularLocation>
</comment>
<dbReference type="InterPro" id="IPR005311">
    <property type="entry name" value="PBP_dimer"/>
</dbReference>
<dbReference type="GO" id="GO:0008658">
    <property type="term" value="F:penicillin binding"/>
    <property type="evidence" value="ECO:0007669"/>
    <property type="project" value="InterPro"/>
</dbReference>
<feature type="transmembrane region" description="Helical" evidence="5">
    <location>
        <begin position="12"/>
        <end position="31"/>
    </location>
</feature>
<sequence length="597" mass="62660">MQLGIGNPGRRGRVLFIVSLFIFTLFVAQLFRVQGIESASMSKQALDSRLAHVTVPALRGQIVSSGGVVLADSVERRTVTADATLTRDYTKLVNGKQEKVGLAGAAQDIAQIVGAKPADLLAPLEAASKINSRFTYVIKDIAPAQWSKIAALGIPGIFGVKTSQREYPQGTSVAPLVGWVSADGTGGGGIEQMENTALNGKPGVHTYEQAPDGTVIASGDNSDTPAVNGKNIKLTIDNDLQWYAQNAMAAAVKKYKAVSADAVVMDLQGNLKAVASYPSFDNNDMASAPNYLQSRPFAEVYAPGSTGKIVTMSALLQQQKATPLTHVVVPPTLTRAGTTFHDSEPHGTENLTLAGVLGESSNMGTMLAGSRISPDTLYSYMRKFGLDRLSGVGFPGESGGILSQPSKWSGTQRYTVLYGQGYAVTAIQQAAVFQTIANGGVREPIKLVSGIGDAAGGWTTPTDSRKAVRVVSPAVAAKVTRMMEGVVTAKGTAPMAAVDGYNVAGKTGTANRYDPQLGRYNGTTASFIGFAPANHPQYIVAITVQDPTRGSIYGGNVAGPVFSQIMSYALHEGHVPPSTTKPAPYPFTFDPSASKKK</sequence>
<dbReference type="AlphaFoldDB" id="A0A563DYI4"/>
<reference evidence="8 9" key="2">
    <citation type="submission" date="2019-08" db="EMBL/GenBank/DDBJ databases">
        <title>Jejuicoccus antrihumi gen. nov., sp. nov., a new member of the family Dermacoccaceae isolated from a cave.</title>
        <authorList>
            <person name="Schumann P."/>
            <person name="Kim I.S."/>
        </authorList>
    </citation>
    <scope>NUCLEOTIDE SEQUENCE [LARGE SCALE GENOMIC DNA]</scope>
    <source>
        <strain evidence="8 9">C5-26</strain>
    </source>
</reference>
<feature type="domain" description="Penicillin-binding protein dimerisation" evidence="7">
    <location>
        <begin position="55"/>
        <end position="217"/>
    </location>
</feature>
<dbReference type="SUPFAM" id="SSF56601">
    <property type="entry name" value="beta-lactamase/transpeptidase-like"/>
    <property type="match status" value="1"/>
</dbReference>
<keyword evidence="9" id="KW-1185">Reference proteome</keyword>
<evidence type="ECO:0000313" key="8">
    <source>
        <dbReference type="EMBL" id="TWP35189.1"/>
    </source>
</evidence>
<dbReference type="InterPro" id="IPR036138">
    <property type="entry name" value="PBP_dimer_sf"/>
</dbReference>
<dbReference type="EMBL" id="VCQV01000021">
    <property type="protein sequence ID" value="TWP35189.1"/>
    <property type="molecule type" value="Genomic_DNA"/>
</dbReference>
<accession>A0A563DYI4</accession>
<organism evidence="8 9">
    <name type="scientific">Leekyejoonella antrihumi</name>
    <dbReference type="NCBI Taxonomy" id="1660198"/>
    <lineage>
        <taxon>Bacteria</taxon>
        <taxon>Bacillati</taxon>
        <taxon>Actinomycetota</taxon>
        <taxon>Actinomycetes</taxon>
        <taxon>Micrococcales</taxon>
        <taxon>Dermacoccaceae</taxon>
        <taxon>Leekyejoonella</taxon>
    </lineage>
</organism>
<evidence type="ECO:0000259" key="7">
    <source>
        <dbReference type="Pfam" id="PF03717"/>
    </source>
</evidence>
<evidence type="ECO:0000259" key="6">
    <source>
        <dbReference type="Pfam" id="PF00905"/>
    </source>
</evidence>
<evidence type="ECO:0000256" key="2">
    <source>
        <dbReference type="ARBA" id="ARBA00007171"/>
    </source>
</evidence>
<dbReference type="Gene3D" id="3.40.710.10">
    <property type="entry name" value="DD-peptidase/beta-lactamase superfamily"/>
    <property type="match status" value="1"/>
</dbReference>
<dbReference type="OrthoDB" id="9789078at2"/>